<dbReference type="Proteomes" id="UP000886819">
    <property type="component" value="Unassembled WGS sequence"/>
</dbReference>
<feature type="transmembrane region" description="Helical" evidence="8">
    <location>
        <begin position="190"/>
        <end position="211"/>
    </location>
</feature>
<keyword evidence="2" id="KW-0813">Transport</keyword>
<feature type="transmembrane region" description="Helical" evidence="8">
    <location>
        <begin position="345"/>
        <end position="366"/>
    </location>
</feature>
<feature type="transmembrane region" description="Helical" evidence="8">
    <location>
        <begin position="406"/>
        <end position="428"/>
    </location>
</feature>
<evidence type="ECO:0000313" key="10">
    <source>
        <dbReference type="Proteomes" id="UP000886819"/>
    </source>
</evidence>
<organism evidence="9 10">
    <name type="scientific">Candidatus Avichristensenella intestinipullorum</name>
    <dbReference type="NCBI Taxonomy" id="2840693"/>
    <lineage>
        <taxon>Bacteria</taxon>
        <taxon>Bacillati</taxon>
        <taxon>Bacillota</taxon>
        <taxon>Clostridia</taxon>
        <taxon>Candidatus Avichristensenella</taxon>
    </lineage>
</organism>
<gene>
    <name evidence="9" type="ORF">IAA66_07350</name>
</gene>
<dbReference type="AlphaFoldDB" id="A0A9D0YWJ1"/>
<evidence type="ECO:0000256" key="4">
    <source>
        <dbReference type="ARBA" id="ARBA00022692"/>
    </source>
</evidence>
<feature type="transmembrane region" description="Helical" evidence="8">
    <location>
        <begin position="289"/>
        <end position="318"/>
    </location>
</feature>
<evidence type="ECO:0000256" key="7">
    <source>
        <dbReference type="ARBA" id="ARBA00023136"/>
    </source>
</evidence>
<feature type="transmembrane region" description="Helical" evidence="8">
    <location>
        <begin position="74"/>
        <end position="98"/>
    </location>
</feature>
<accession>A0A9D0YWJ1</accession>
<dbReference type="PANTHER" id="PTHR32024:SF1">
    <property type="entry name" value="KTR SYSTEM POTASSIUM UPTAKE PROTEIN B"/>
    <property type="match status" value="1"/>
</dbReference>
<feature type="transmembrane region" description="Helical" evidence="8">
    <location>
        <begin position="128"/>
        <end position="149"/>
    </location>
</feature>
<dbReference type="Pfam" id="PF02386">
    <property type="entry name" value="TrkH"/>
    <property type="match status" value="1"/>
</dbReference>
<reference evidence="9" key="1">
    <citation type="submission" date="2020-10" db="EMBL/GenBank/DDBJ databases">
        <authorList>
            <person name="Gilroy R."/>
        </authorList>
    </citation>
    <scope>NUCLEOTIDE SEQUENCE</scope>
    <source>
        <strain evidence="9">ChiHile30-977</strain>
    </source>
</reference>
<comment type="caution">
    <text evidence="9">The sequence shown here is derived from an EMBL/GenBank/DDBJ whole genome shotgun (WGS) entry which is preliminary data.</text>
</comment>
<dbReference type="InterPro" id="IPR003445">
    <property type="entry name" value="Cat_transpt"/>
</dbReference>
<keyword evidence="6" id="KW-0406">Ion transport</keyword>
<evidence type="ECO:0000256" key="5">
    <source>
        <dbReference type="ARBA" id="ARBA00022989"/>
    </source>
</evidence>
<reference evidence="9" key="2">
    <citation type="journal article" date="2021" name="PeerJ">
        <title>Extensive microbial diversity within the chicken gut microbiome revealed by metagenomics and culture.</title>
        <authorList>
            <person name="Gilroy R."/>
            <person name="Ravi A."/>
            <person name="Getino M."/>
            <person name="Pursley I."/>
            <person name="Horton D.L."/>
            <person name="Alikhan N.F."/>
            <person name="Baker D."/>
            <person name="Gharbi K."/>
            <person name="Hall N."/>
            <person name="Watson M."/>
            <person name="Adriaenssens E.M."/>
            <person name="Foster-Nyarko E."/>
            <person name="Jarju S."/>
            <person name="Secka A."/>
            <person name="Antonio M."/>
            <person name="Oren A."/>
            <person name="Chaudhuri R.R."/>
            <person name="La Ragione R."/>
            <person name="Hildebrand F."/>
            <person name="Pallen M.J."/>
        </authorList>
    </citation>
    <scope>NUCLEOTIDE SEQUENCE</scope>
    <source>
        <strain evidence="9">ChiHile30-977</strain>
    </source>
</reference>
<evidence type="ECO:0000256" key="8">
    <source>
        <dbReference type="SAM" id="Phobius"/>
    </source>
</evidence>
<evidence type="ECO:0000256" key="3">
    <source>
        <dbReference type="ARBA" id="ARBA00022475"/>
    </source>
</evidence>
<feature type="transmembrane region" description="Helical" evidence="8">
    <location>
        <begin position="223"/>
        <end position="243"/>
    </location>
</feature>
<dbReference type="GO" id="GO:0005886">
    <property type="term" value="C:plasma membrane"/>
    <property type="evidence" value="ECO:0007669"/>
    <property type="project" value="UniProtKB-SubCell"/>
</dbReference>
<dbReference type="PANTHER" id="PTHR32024">
    <property type="entry name" value="TRK SYSTEM POTASSIUM UPTAKE PROTEIN TRKG-RELATED"/>
    <property type="match status" value="1"/>
</dbReference>
<dbReference type="EMBL" id="DVFI01000101">
    <property type="protein sequence ID" value="HIQ63389.1"/>
    <property type="molecule type" value="Genomic_DNA"/>
</dbReference>
<sequence length="446" mass="47043">MSTSRKGIRPIRVLPAGFLAVILLGAALLCLPGATVGPGRMRFFDALFTAVSATCVTGLVVVDTGTYFTGFGQAIVLAMIQLGGLGFMTVAAALFSLTRRRVSLRERMVLAESFGEERLQGVLRLSRAAAAVTLMIEGIGAALLAVRFVPQFGWGQGIWCAVFHSVSAFCNAGFDLMGSYRSLTGYTGDWLVNLVIIALIALGGVGFSVLLRLGKRRLNLHARLVLMATPVLLLGGGILITLLEYDNPATMGTLSAGEKWLAGLFQSATLRTAGFNTIDQFGQRETTKLLGVLLMLVGGAPAGTAGGLKITTLMVLFLTVRQFLRGRSETTAFGRTLPQETVRRSLCIVALGLALLLGVTVAISLIEEGKPGGDLPFLDQLFEATSAMCTVGLSTGLTAVGTDATRALLCLLMFAGRVGLLTLALSLVDGRAQPLIRYPQEDVLVG</sequence>
<proteinExistence type="predicted"/>
<evidence type="ECO:0000256" key="1">
    <source>
        <dbReference type="ARBA" id="ARBA00004651"/>
    </source>
</evidence>
<dbReference type="GO" id="GO:0008324">
    <property type="term" value="F:monoatomic cation transmembrane transporter activity"/>
    <property type="evidence" value="ECO:0007669"/>
    <property type="project" value="InterPro"/>
</dbReference>
<feature type="transmembrane region" description="Helical" evidence="8">
    <location>
        <begin position="12"/>
        <end position="31"/>
    </location>
</feature>
<evidence type="ECO:0000256" key="2">
    <source>
        <dbReference type="ARBA" id="ARBA00022448"/>
    </source>
</evidence>
<evidence type="ECO:0000256" key="6">
    <source>
        <dbReference type="ARBA" id="ARBA00023065"/>
    </source>
</evidence>
<keyword evidence="7 8" id="KW-0472">Membrane</keyword>
<keyword evidence="3" id="KW-1003">Cell membrane</keyword>
<keyword evidence="5 8" id="KW-1133">Transmembrane helix</keyword>
<evidence type="ECO:0000313" key="9">
    <source>
        <dbReference type="EMBL" id="HIQ63389.1"/>
    </source>
</evidence>
<comment type="subcellular location">
    <subcellularLocation>
        <location evidence="1">Cell membrane</location>
        <topology evidence="1">Multi-pass membrane protein</topology>
    </subcellularLocation>
</comment>
<keyword evidence="4 8" id="KW-0812">Transmembrane</keyword>
<protein>
    <submittedName>
        <fullName evidence="9">Trk family potassium uptake protein</fullName>
    </submittedName>
</protein>
<dbReference type="GO" id="GO:0030001">
    <property type="term" value="P:metal ion transport"/>
    <property type="evidence" value="ECO:0007669"/>
    <property type="project" value="UniProtKB-ARBA"/>
</dbReference>
<name>A0A9D0YWJ1_9FIRM</name>